<comment type="caution">
    <text evidence="2">The sequence shown here is derived from an EMBL/GenBank/DDBJ whole genome shotgun (WGS) entry which is preliminary data.</text>
</comment>
<dbReference type="Gene3D" id="1.10.606.20">
    <property type="match status" value="1"/>
</dbReference>
<name>A0ABQ3XVV3_9ACTN</name>
<dbReference type="CDD" id="cd03398">
    <property type="entry name" value="PAP2_haloperoxidase"/>
    <property type="match status" value="1"/>
</dbReference>
<dbReference type="SUPFAM" id="SSF48317">
    <property type="entry name" value="Acid phosphatase/Vanadium-dependent haloperoxidase"/>
    <property type="match status" value="1"/>
</dbReference>
<accession>A0ABQ3XVV3</accession>
<dbReference type="InterPro" id="IPR036938">
    <property type="entry name" value="PAP2/HPO_sf"/>
</dbReference>
<feature type="signal peptide" evidence="1">
    <location>
        <begin position="1"/>
        <end position="31"/>
    </location>
</feature>
<organism evidence="2 3">
    <name type="scientific">Paractinoplanes deccanensis</name>
    <dbReference type="NCBI Taxonomy" id="113561"/>
    <lineage>
        <taxon>Bacteria</taxon>
        <taxon>Bacillati</taxon>
        <taxon>Actinomycetota</taxon>
        <taxon>Actinomycetes</taxon>
        <taxon>Micromonosporales</taxon>
        <taxon>Micromonosporaceae</taxon>
        <taxon>Paractinoplanes</taxon>
    </lineage>
</organism>
<reference evidence="2 3" key="1">
    <citation type="submission" date="2021-01" db="EMBL/GenBank/DDBJ databases">
        <title>Whole genome shotgun sequence of Actinoplanes deccanensis NBRC 13994.</title>
        <authorList>
            <person name="Komaki H."/>
            <person name="Tamura T."/>
        </authorList>
    </citation>
    <scope>NUCLEOTIDE SEQUENCE [LARGE SCALE GENOMIC DNA]</scope>
    <source>
        <strain evidence="2 3">NBRC 13994</strain>
    </source>
</reference>
<dbReference type="InterPro" id="IPR052559">
    <property type="entry name" value="V-haloperoxidase"/>
</dbReference>
<evidence type="ECO:0000256" key="1">
    <source>
        <dbReference type="SAM" id="SignalP"/>
    </source>
</evidence>
<sequence length="424" mass="45179">MAHRVRFKRLLGTAVAAVLGLTVLTPGAAPAQPAVARPNAVLAWNIHAQTAIYEVARQSPTAGVRSFAMVQGAVYDAVNAIAGTPYEPYLAAPPAHRGDSTPAAVAAAAYQVLLSLFPAQAEALRAQYDEALAAIADGPAKANGIAVGEAAAAAMIAARQNDVADPAATWPVGTEPGQYRLTPPNFVQAGGWYPYLKPFVVDDPADHRVAGPPALTSAAYARQLNEVKSLGSAASTTRTPDQTESATWWDDYRQVEWYIKRGLAADHRLSQLETARMLAMVDIATADTMISCYQQKRQWSFWRPVTAIPLADTDGNPATAADPAWTPLRVTAPSPEWPSGHACYTSAIMTALGKYFGRDRLSFSAYSAASGTTRHFDSLSAARAELIQARVWAGVHYRGAAVQGDRLGAAVTREVLAEAFQPRR</sequence>
<feature type="chain" id="PRO_5046183678" description="PAP2 superfamily protein" evidence="1">
    <location>
        <begin position="32"/>
        <end position="424"/>
    </location>
</feature>
<protein>
    <recommendedName>
        <fullName evidence="4">PAP2 superfamily protein</fullName>
    </recommendedName>
</protein>
<evidence type="ECO:0008006" key="4">
    <source>
        <dbReference type="Google" id="ProtNLM"/>
    </source>
</evidence>
<dbReference type="PANTHER" id="PTHR34599:SF1">
    <property type="entry name" value="PHOSPHATIDIC ACID PHOSPHATASE TYPE 2_HALOPEROXIDASE DOMAIN-CONTAINING PROTEIN"/>
    <property type="match status" value="1"/>
</dbReference>
<keyword evidence="1" id="KW-0732">Signal</keyword>
<evidence type="ECO:0000313" key="3">
    <source>
        <dbReference type="Proteomes" id="UP000609879"/>
    </source>
</evidence>
<dbReference type="EMBL" id="BOMI01000006">
    <property type="protein sequence ID" value="GID71864.1"/>
    <property type="molecule type" value="Genomic_DNA"/>
</dbReference>
<keyword evidence="3" id="KW-1185">Reference proteome</keyword>
<proteinExistence type="predicted"/>
<dbReference type="RefSeq" id="WP_203759836.1">
    <property type="nucleotide sequence ID" value="NZ_BAAABO010000004.1"/>
</dbReference>
<gene>
    <name evidence="2" type="ORF">Ade02nite_05050</name>
</gene>
<dbReference type="PANTHER" id="PTHR34599">
    <property type="entry name" value="PEROXIDASE-RELATED"/>
    <property type="match status" value="1"/>
</dbReference>
<dbReference type="Proteomes" id="UP000609879">
    <property type="component" value="Unassembled WGS sequence"/>
</dbReference>
<evidence type="ECO:0000313" key="2">
    <source>
        <dbReference type="EMBL" id="GID71864.1"/>
    </source>
</evidence>